<dbReference type="PANTHER" id="PTHR11953:SF1">
    <property type="entry name" value="EXOSOME COMPLEX COMPONENT RRP46"/>
    <property type="match status" value="1"/>
</dbReference>
<dbReference type="GO" id="GO:0005730">
    <property type="term" value="C:nucleolus"/>
    <property type="evidence" value="ECO:0007669"/>
    <property type="project" value="TreeGrafter"/>
</dbReference>
<keyword evidence="4" id="KW-0539">Nucleus</keyword>
<dbReference type="InterPro" id="IPR050080">
    <property type="entry name" value="RNase_PH"/>
</dbReference>
<dbReference type="Proteomes" id="UP000244803">
    <property type="component" value="Chromosome 1"/>
</dbReference>
<evidence type="ECO:0000313" key="5">
    <source>
        <dbReference type="EMBL" id="UVC54146.1"/>
    </source>
</evidence>
<dbReference type="Gene3D" id="3.30.230.70">
    <property type="entry name" value="GHMP Kinase, N-terminal domain"/>
    <property type="match status" value="1"/>
</dbReference>
<evidence type="ECO:0000256" key="2">
    <source>
        <dbReference type="ARBA" id="ARBA00022552"/>
    </source>
</evidence>
<dbReference type="PANTHER" id="PTHR11953">
    <property type="entry name" value="EXOSOME COMPLEX COMPONENT"/>
    <property type="match status" value="1"/>
</dbReference>
<comment type="subcellular location">
    <subcellularLocation>
        <location evidence="1">Nucleus</location>
    </subcellularLocation>
</comment>
<reference evidence="5" key="1">
    <citation type="submission" date="2022-07" db="EMBL/GenBank/DDBJ databases">
        <title>Evaluation of T. orientalis genome assembly methods using nanopore sequencing and analysis of variation between genomes.</title>
        <authorList>
            <person name="Yam J."/>
            <person name="Micallef M.L."/>
            <person name="Liu M."/>
            <person name="Djordjevic S.P."/>
            <person name="Bogema D.R."/>
            <person name="Jenkins C."/>
        </authorList>
    </citation>
    <scope>NUCLEOTIDE SEQUENCE</scope>
    <source>
        <strain evidence="5">Fish Creek</strain>
    </source>
</reference>
<organism evidence="5 6">
    <name type="scientific">Theileria orientalis</name>
    <dbReference type="NCBI Taxonomy" id="68886"/>
    <lineage>
        <taxon>Eukaryota</taxon>
        <taxon>Sar</taxon>
        <taxon>Alveolata</taxon>
        <taxon>Apicomplexa</taxon>
        <taxon>Aconoidasida</taxon>
        <taxon>Piroplasmida</taxon>
        <taxon>Theileriidae</taxon>
        <taxon>Theileria</taxon>
    </lineage>
</organism>
<dbReference type="AlphaFoldDB" id="A0A976SKL9"/>
<name>A0A976SKL9_THEOR</name>
<keyword evidence="5" id="KW-0269">Exonuclease</keyword>
<gene>
    <name evidence="5" type="ORF">MACJ_003480</name>
</gene>
<evidence type="ECO:0000256" key="4">
    <source>
        <dbReference type="ARBA" id="ARBA00023242"/>
    </source>
</evidence>
<dbReference type="GO" id="GO:0000177">
    <property type="term" value="C:cytoplasmic exosome (RNase complex)"/>
    <property type="evidence" value="ECO:0007669"/>
    <property type="project" value="TreeGrafter"/>
</dbReference>
<keyword evidence="5" id="KW-0378">Hydrolase</keyword>
<dbReference type="GO" id="GO:0016075">
    <property type="term" value="P:rRNA catabolic process"/>
    <property type="evidence" value="ECO:0007669"/>
    <property type="project" value="TreeGrafter"/>
</dbReference>
<dbReference type="GO" id="GO:0071051">
    <property type="term" value="P:poly(A)-dependent snoRNA 3'-end processing"/>
    <property type="evidence" value="ECO:0007669"/>
    <property type="project" value="TreeGrafter"/>
</dbReference>
<accession>A0A976SKL9</accession>
<sequence length="255" mass="28138">MSKFIRIDSRSNHSLRPFYFQLNPLKSGPSCKVVIGNIKNEDRILTGIGGRTSVVALLLFSHESRSKNTIGSFHKPYMEVFIRPQSGPIKSSIRAMEALLVKVMQRLVKGDKLGKVNLSLRLQIIEDSGGLLSACLNALIICLSLSGIEMLQVPFAVSVGICRTEEEECLQETVILDPTDYETRSYCETSLTMLCDPDTGTVSLMTIDSGSGSYGNSLKLIKTLASNAAVKFCTTFNKLRKDSLNSYYISFENKS</sequence>
<evidence type="ECO:0000313" key="6">
    <source>
        <dbReference type="Proteomes" id="UP000244803"/>
    </source>
</evidence>
<dbReference type="InterPro" id="IPR027408">
    <property type="entry name" value="PNPase/RNase_PH_dom_sf"/>
</dbReference>
<dbReference type="GO" id="GO:0003723">
    <property type="term" value="F:RNA binding"/>
    <property type="evidence" value="ECO:0007669"/>
    <property type="project" value="TreeGrafter"/>
</dbReference>
<dbReference type="SUPFAM" id="SSF54211">
    <property type="entry name" value="Ribosomal protein S5 domain 2-like"/>
    <property type="match status" value="1"/>
</dbReference>
<dbReference type="GO" id="GO:0004527">
    <property type="term" value="F:exonuclease activity"/>
    <property type="evidence" value="ECO:0007669"/>
    <property type="project" value="UniProtKB-KW"/>
</dbReference>
<keyword evidence="3" id="KW-0271">Exosome</keyword>
<dbReference type="InterPro" id="IPR020568">
    <property type="entry name" value="Ribosomal_Su5_D2-typ_SF"/>
</dbReference>
<keyword evidence="2" id="KW-0698">rRNA processing</keyword>
<evidence type="ECO:0000256" key="3">
    <source>
        <dbReference type="ARBA" id="ARBA00022835"/>
    </source>
</evidence>
<keyword evidence="5" id="KW-0540">Nuclease</keyword>
<protein>
    <submittedName>
        <fullName evidence="5">Exosome complex exonuclease</fullName>
    </submittedName>
</protein>
<evidence type="ECO:0000256" key="1">
    <source>
        <dbReference type="ARBA" id="ARBA00004123"/>
    </source>
</evidence>
<dbReference type="GO" id="GO:0071028">
    <property type="term" value="P:nuclear mRNA surveillance"/>
    <property type="evidence" value="ECO:0007669"/>
    <property type="project" value="TreeGrafter"/>
</dbReference>
<dbReference type="EMBL" id="CP056065">
    <property type="protein sequence ID" value="UVC54146.1"/>
    <property type="molecule type" value="Genomic_DNA"/>
</dbReference>
<proteinExistence type="predicted"/>
<dbReference type="GO" id="GO:0006364">
    <property type="term" value="P:rRNA processing"/>
    <property type="evidence" value="ECO:0007669"/>
    <property type="project" value="UniProtKB-KW"/>
</dbReference>
<dbReference type="GO" id="GO:0000176">
    <property type="term" value="C:nuclear exosome (RNase complex)"/>
    <property type="evidence" value="ECO:0007669"/>
    <property type="project" value="TreeGrafter"/>
</dbReference>
<dbReference type="GO" id="GO:0034475">
    <property type="term" value="P:U4 snRNA 3'-end processing"/>
    <property type="evidence" value="ECO:0007669"/>
    <property type="project" value="TreeGrafter"/>
</dbReference>